<evidence type="ECO:0000313" key="3">
    <source>
        <dbReference type="Proteomes" id="UP000799441"/>
    </source>
</evidence>
<keyword evidence="3" id="KW-1185">Reference proteome</keyword>
<dbReference type="Pfam" id="PF00023">
    <property type="entry name" value="Ank"/>
    <property type="match status" value="1"/>
</dbReference>
<dbReference type="OrthoDB" id="4772757at2759"/>
<dbReference type="Gene3D" id="1.25.40.20">
    <property type="entry name" value="Ankyrin repeat-containing domain"/>
    <property type="match status" value="1"/>
</dbReference>
<organism evidence="2 3">
    <name type="scientific">Polychaeton citri CBS 116435</name>
    <dbReference type="NCBI Taxonomy" id="1314669"/>
    <lineage>
        <taxon>Eukaryota</taxon>
        <taxon>Fungi</taxon>
        <taxon>Dikarya</taxon>
        <taxon>Ascomycota</taxon>
        <taxon>Pezizomycotina</taxon>
        <taxon>Dothideomycetes</taxon>
        <taxon>Dothideomycetidae</taxon>
        <taxon>Capnodiales</taxon>
        <taxon>Capnodiaceae</taxon>
        <taxon>Polychaeton</taxon>
    </lineage>
</organism>
<name>A0A9P4UM83_9PEZI</name>
<sequence length="63" mass="6583">AEGGEYGNALQAASLRGHTETVQLLLDSGANFNVQGGHTETVQLLLKNGTDVDSGERGNAEDR</sequence>
<dbReference type="PROSITE" id="PS50297">
    <property type="entry name" value="ANK_REP_REGION"/>
    <property type="match status" value="1"/>
</dbReference>
<dbReference type="SUPFAM" id="SSF48403">
    <property type="entry name" value="Ankyrin repeat"/>
    <property type="match status" value="1"/>
</dbReference>
<dbReference type="EMBL" id="MU003830">
    <property type="protein sequence ID" value="KAF2718081.1"/>
    <property type="molecule type" value="Genomic_DNA"/>
</dbReference>
<evidence type="ECO:0008006" key="4">
    <source>
        <dbReference type="Google" id="ProtNLM"/>
    </source>
</evidence>
<dbReference type="PROSITE" id="PS50088">
    <property type="entry name" value="ANK_REPEAT"/>
    <property type="match status" value="1"/>
</dbReference>
<feature type="non-terminal residue" evidence="2">
    <location>
        <position position="1"/>
    </location>
</feature>
<keyword evidence="1" id="KW-0040">ANK repeat</keyword>
<proteinExistence type="predicted"/>
<evidence type="ECO:0000313" key="2">
    <source>
        <dbReference type="EMBL" id="KAF2718081.1"/>
    </source>
</evidence>
<dbReference type="AlphaFoldDB" id="A0A9P4UM83"/>
<feature type="repeat" description="ANK" evidence="1">
    <location>
        <begin position="5"/>
        <end position="37"/>
    </location>
</feature>
<dbReference type="InterPro" id="IPR002110">
    <property type="entry name" value="Ankyrin_rpt"/>
</dbReference>
<reference evidence="2" key="1">
    <citation type="journal article" date="2020" name="Stud. Mycol.">
        <title>101 Dothideomycetes genomes: a test case for predicting lifestyles and emergence of pathogens.</title>
        <authorList>
            <person name="Haridas S."/>
            <person name="Albert R."/>
            <person name="Binder M."/>
            <person name="Bloem J."/>
            <person name="Labutti K."/>
            <person name="Salamov A."/>
            <person name="Andreopoulos B."/>
            <person name="Baker S."/>
            <person name="Barry K."/>
            <person name="Bills G."/>
            <person name="Bluhm B."/>
            <person name="Cannon C."/>
            <person name="Castanera R."/>
            <person name="Culley D."/>
            <person name="Daum C."/>
            <person name="Ezra D."/>
            <person name="Gonzalez J."/>
            <person name="Henrissat B."/>
            <person name="Kuo A."/>
            <person name="Liang C."/>
            <person name="Lipzen A."/>
            <person name="Lutzoni F."/>
            <person name="Magnuson J."/>
            <person name="Mondo S."/>
            <person name="Nolan M."/>
            <person name="Ohm R."/>
            <person name="Pangilinan J."/>
            <person name="Park H.-J."/>
            <person name="Ramirez L."/>
            <person name="Alfaro M."/>
            <person name="Sun H."/>
            <person name="Tritt A."/>
            <person name="Yoshinaga Y."/>
            <person name="Zwiers L.-H."/>
            <person name="Turgeon B."/>
            <person name="Goodwin S."/>
            <person name="Spatafora J."/>
            <person name="Crous P."/>
            <person name="Grigoriev I."/>
        </authorList>
    </citation>
    <scope>NUCLEOTIDE SEQUENCE</scope>
    <source>
        <strain evidence="2">CBS 116435</strain>
    </source>
</reference>
<comment type="caution">
    <text evidence="2">The sequence shown here is derived from an EMBL/GenBank/DDBJ whole genome shotgun (WGS) entry which is preliminary data.</text>
</comment>
<gene>
    <name evidence="2" type="ORF">K431DRAFT_231595</name>
</gene>
<dbReference type="Proteomes" id="UP000799441">
    <property type="component" value="Unassembled WGS sequence"/>
</dbReference>
<protein>
    <recommendedName>
        <fullName evidence="4">Ankyrin</fullName>
    </recommendedName>
</protein>
<dbReference type="InterPro" id="IPR036770">
    <property type="entry name" value="Ankyrin_rpt-contain_sf"/>
</dbReference>
<evidence type="ECO:0000256" key="1">
    <source>
        <dbReference type="PROSITE-ProRule" id="PRU00023"/>
    </source>
</evidence>
<accession>A0A9P4UM83</accession>